<evidence type="ECO:0000256" key="4">
    <source>
        <dbReference type="ARBA" id="ARBA00022801"/>
    </source>
</evidence>
<dbReference type="EMBL" id="JABBGA010000001">
    <property type="protein sequence ID" value="NML24611.1"/>
    <property type="molecule type" value="Genomic_DNA"/>
</dbReference>
<name>A0A848G4K4_9RHOO</name>
<feature type="transmembrane region" description="Helical" evidence="7">
    <location>
        <begin position="222"/>
        <end position="243"/>
    </location>
</feature>
<keyword evidence="2" id="KW-1003">Cell membrane</keyword>
<dbReference type="GO" id="GO:0016787">
    <property type="term" value="F:hydrolase activity"/>
    <property type="evidence" value="ECO:0007669"/>
    <property type="project" value="UniProtKB-KW"/>
</dbReference>
<sequence length="274" mass="28552">MHSIPNDDPDTLPQPVAEAFPVRWAVAPPALLVVLAAIVFLGGHNQALFLHANQLLARAASPAVWSAITLSGSVLGVMALLAPSLKTRPRLLASAFLGAPLAILFSEGGKQGFDLMRPAGVLATESFHLIGQKLYVHSFPSGHATTAGLVAAVIVLAWPEPASRLRAAIGGLLAAALIILSRIAVGAHWPLDVLVGAAGGWACGAFGVWLSSRLRFWERPGGVRVMATIVLATSLSLLFIKLGYPDARLYQIGLGAWGIGGAAAALMRDRETSS</sequence>
<evidence type="ECO:0000256" key="5">
    <source>
        <dbReference type="ARBA" id="ARBA00022989"/>
    </source>
</evidence>
<keyword evidence="5 7" id="KW-1133">Transmembrane helix</keyword>
<evidence type="ECO:0000256" key="7">
    <source>
        <dbReference type="SAM" id="Phobius"/>
    </source>
</evidence>
<comment type="subcellular location">
    <subcellularLocation>
        <location evidence="1">Cell membrane</location>
        <topology evidence="1">Multi-pass membrane protein</topology>
    </subcellularLocation>
</comment>
<dbReference type="InterPro" id="IPR036938">
    <property type="entry name" value="PAP2/HPO_sf"/>
</dbReference>
<evidence type="ECO:0000256" key="6">
    <source>
        <dbReference type="ARBA" id="ARBA00023136"/>
    </source>
</evidence>
<dbReference type="SMART" id="SM00014">
    <property type="entry name" value="acidPPc"/>
    <property type="match status" value="1"/>
</dbReference>
<proteinExistence type="predicted"/>
<feature type="transmembrane region" description="Helical" evidence="7">
    <location>
        <begin position="63"/>
        <end position="82"/>
    </location>
</feature>
<evidence type="ECO:0000259" key="8">
    <source>
        <dbReference type="SMART" id="SM00014"/>
    </source>
</evidence>
<feature type="transmembrane region" description="Helical" evidence="7">
    <location>
        <begin position="165"/>
        <end position="185"/>
    </location>
</feature>
<keyword evidence="10" id="KW-1185">Reference proteome</keyword>
<evidence type="ECO:0000313" key="10">
    <source>
        <dbReference type="Proteomes" id="UP000580043"/>
    </source>
</evidence>
<feature type="domain" description="Phosphatidic acid phosphatase type 2/haloperoxidase" evidence="8">
    <location>
        <begin position="66"/>
        <end position="208"/>
    </location>
</feature>
<dbReference type="SUPFAM" id="SSF48317">
    <property type="entry name" value="Acid phosphatase/Vanadium-dependent haloperoxidase"/>
    <property type="match status" value="1"/>
</dbReference>
<accession>A0A848G4K4</accession>
<dbReference type="AlphaFoldDB" id="A0A848G4K4"/>
<dbReference type="Pfam" id="PF01569">
    <property type="entry name" value="PAP2"/>
    <property type="match status" value="1"/>
</dbReference>
<dbReference type="Gene3D" id="1.20.144.10">
    <property type="entry name" value="Phosphatidic acid phosphatase type 2/haloperoxidase"/>
    <property type="match status" value="1"/>
</dbReference>
<gene>
    <name evidence="9" type="ORF">HHL15_02560</name>
</gene>
<evidence type="ECO:0000256" key="3">
    <source>
        <dbReference type="ARBA" id="ARBA00022692"/>
    </source>
</evidence>
<feature type="transmembrane region" description="Helical" evidence="7">
    <location>
        <begin position="249"/>
        <end position="267"/>
    </location>
</feature>
<dbReference type="CDD" id="cd01610">
    <property type="entry name" value="PAP2_like"/>
    <property type="match status" value="1"/>
</dbReference>
<reference evidence="9 10" key="1">
    <citation type="submission" date="2020-04" db="EMBL/GenBank/DDBJ databases">
        <title>Zoogloea sp. G-4-1-14 isolated from soil.</title>
        <authorList>
            <person name="Dahal R.H."/>
        </authorList>
    </citation>
    <scope>NUCLEOTIDE SEQUENCE [LARGE SCALE GENOMIC DNA]</scope>
    <source>
        <strain evidence="9 10">G-4-1-14</strain>
    </source>
</reference>
<comment type="caution">
    <text evidence="9">The sequence shown here is derived from an EMBL/GenBank/DDBJ whole genome shotgun (WGS) entry which is preliminary data.</text>
</comment>
<evidence type="ECO:0000313" key="9">
    <source>
        <dbReference type="EMBL" id="NML24611.1"/>
    </source>
</evidence>
<keyword evidence="6 7" id="KW-0472">Membrane</keyword>
<dbReference type="GO" id="GO:0005886">
    <property type="term" value="C:plasma membrane"/>
    <property type="evidence" value="ECO:0007669"/>
    <property type="project" value="UniProtKB-SubCell"/>
</dbReference>
<dbReference type="Proteomes" id="UP000580043">
    <property type="component" value="Unassembled WGS sequence"/>
</dbReference>
<keyword evidence="4" id="KW-0378">Hydrolase</keyword>
<feature type="transmembrane region" description="Helical" evidence="7">
    <location>
        <begin position="134"/>
        <end position="158"/>
    </location>
</feature>
<evidence type="ECO:0000256" key="1">
    <source>
        <dbReference type="ARBA" id="ARBA00004651"/>
    </source>
</evidence>
<protein>
    <submittedName>
        <fullName evidence="9">Phosphatase PAP2 family protein</fullName>
    </submittedName>
</protein>
<feature type="transmembrane region" description="Helical" evidence="7">
    <location>
        <begin position="191"/>
        <end position="210"/>
    </location>
</feature>
<dbReference type="PANTHER" id="PTHR14969">
    <property type="entry name" value="SPHINGOSINE-1-PHOSPHATE PHOSPHOHYDROLASE"/>
    <property type="match status" value="1"/>
</dbReference>
<dbReference type="RefSeq" id="WP_169144226.1">
    <property type="nucleotide sequence ID" value="NZ_JABBGA010000001.1"/>
</dbReference>
<evidence type="ECO:0000256" key="2">
    <source>
        <dbReference type="ARBA" id="ARBA00022475"/>
    </source>
</evidence>
<organism evidence="9 10">
    <name type="scientific">Zoogloea dura</name>
    <dbReference type="NCBI Taxonomy" id="2728840"/>
    <lineage>
        <taxon>Bacteria</taxon>
        <taxon>Pseudomonadati</taxon>
        <taxon>Pseudomonadota</taxon>
        <taxon>Betaproteobacteria</taxon>
        <taxon>Rhodocyclales</taxon>
        <taxon>Zoogloeaceae</taxon>
        <taxon>Zoogloea</taxon>
    </lineage>
</organism>
<dbReference type="InterPro" id="IPR000326">
    <property type="entry name" value="PAP2/HPO"/>
</dbReference>
<keyword evidence="3 7" id="KW-0812">Transmembrane</keyword>
<dbReference type="PANTHER" id="PTHR14969:SF62">
    <property type="entry name" value="DECAPRENYLPHOSPHORYL-5-PHOSPHORIBOSE PHOSPHATASE RV3807C-RELATED"/>
    <property type="match status" value="1"/>
</dbReference>
<feature type="transmembrane region" description="Helical" evidence="7">
    <location>
        <begin position="24"/>
        <end position="43"/>
    </location>
</feature>